<dbReference type="Proteomes" id="UP000460718">
    <property type="component" value="Unassembled WGS sequence"/>
</dbReference>
<comment type="caution">
    <text evidence="1">The sequence shown here is derived from an EMBL/GenBank/DDBJ whole genome shotgun (WGS) entry which is preliminary data.</text>
</comment>
<organism evidence="1 2">
    <name type="scientific">Phytophthora fragariae</name>
    <dbReference type="NCBI Taxonomy" id="53985"/>
    <lineage>
        <taxon>Eukaryota</taxon>
        <taxon>Sar</taxon>
        <taxon>Stramenopiles</taxon>
        <taxon>Oomycota</taxon>
        <taxon>Peronosporomycetes</taxon>
        <taxon>Peronosporales</taxon>
        <taxon>Peronosporaceae</taxon>
        <taxon>Phytophthora</taxon>
    </lineage>
</organism>
<dbReference type="AlphaFoldDB" id="A0A6A3I0P7"/>
<reference evidence="1 2" key="1">
    <citation type="submission" date="2018-09" db="EMBL/GenBank/DDBJ databases">
        <title>Genomic investigation of the strawberry pathogen Phytophthora fragariae indicates pathogenicity is determined by transcriptional variation in three key races.</title>
        <authorList>
            <person name="Adams T.M."/>
            <person name="Armitage A.D."/>
            <person name="Sobczyk M.K."/>
            <person name="Bates H.J."/>
            <person name="Dunwell J.M."/>
            <person name="Nellist C.F."/>
            <person name="Harrison R.J."/>
        </authorList>
    </citation>
    <scope>NUCLEOTIDE SEQUENCE [LARGE SCALE GENOMIC DNA]</scope>
    <source>
        <strain evidence="1 2">SCRP245</strain>
    </source>
</reference>
<protein>
    <submittedName>
        <fullName evidence="1">Uncharacterized protein</fullName>
    </submittedName>
</protein>
<name>A0A6A3I0P7_9STRA</name>
<sequence length="144" mass="15772">MIDEGITTHGAQKELAKVFKAQPFGFVAEPVSQLKASLTRCMRLEIDFSDRAEVIVYFHEDTELLKDLRNESPALPELKDLNPKADLTTTDIGEPGVMTEAMGVQTRAILVKYYDCFLGDGNVVPGPARGVLYDLNVNDANGVA</sequence>
<proteinExistence type="predicted"/>
<accession>A0A6A3I0P7</accession>
<dbReference type="EMBL" id="QXFW01002770">
    <property type="protein sequence ID" value="KAE8975561.1"/>
    <property type="molecule type" value="Genomic_DNA"/>
</dbReference>
<evidence type="ECO:0000313" key="1">
    <source>
        <dbReference type="EMBL" id="KAE8975561.1"/>
    </source>
</evidence>
<gene>
    <name evidence="1" type="ORF">PF011_g24413</name>
</gene>
<evidence type="ECO:0000313" key="2">
    <source>
        <dbReference type="Proteomes" id="UP000460718"/>
    </source>
</evidence>